<organism evidence="7 8">
    <name type="scientific">Funneliformis mosseae</name>
    <name type="common">Endomycorrhizal fungus</name>
    <name type="synonym">Glomus mosseae</name>
    <dbReference type="NCBI Taxonomy" id="27381"/>
    <lineage>
        <taxon>Eukaryota</taxon>
        <taxon>Fungi</taxon>
        <taxon>Fungi incertae sedis</taxon>
        <taxon>Mucoromycota</taxon>
        <taxon>Glomeromycotina</taxon>
        <taxon>Glomeromycetes</taxon>
        <taxon>Glomerales</taxon>
        <taxon>Glomeraceae</taxon>
        <taxon>Funneliformis</taxon>
    </lineage>
</organism>
<reference evidence="7" key="1">
    <citation type="submission" date="2021-06" db="EMBL/GenBank/DDBJ databases">
        <authorList>
            <person name="Kallberg Y."/>
            <person name="Tangrot J."/>
            <person name="Rosling A."/>
        </authorList>
    </citation>
    <scope>NUCLEOTIDE SEQUENCE</scope>
    <source>
        <strain evidence="7">87-6 pot B 2015</strain>
    </source>
</reference>
<comment type="similarity">
    <text evidence="4">Belongs to the CEP135/TSGA10 family.</text>
</comment>
<feature type="region of interest" description="Disordered" evidence="6">
    <location>
        <begin position="1"/>
        <end position="22"/>
    </location>
</feature>
<keyword evidence="2" id="KW-0963">Cytoplasm</keyword>
<proteinExistence type="inferred from homology"/>
<accession>A0A9N9FMZ4</accession>
<dbReference type="EMBL" id="CAJVPP010001307">
    <property type="protein sequence ID" value="CAG8547776.1"/>
    <property type="molecule type" value="Genomic_DNA"/>
</dbReference>
<dbReference type="GO" id="GO:0005814">
    <property type="term" value="C:centriole"/>
    <property type="evidence" value="ECO:0007669"/>
    <property type="project" value="UniProtKB-SubCell"/>
</dbReference>
<evidence type="ECO:0000256" key="3">
    <source>
        <dbReference type="ARBA" id="ARBA00023212"/>
    </source>
</evidence>
<dbReference type="Proteomes" id="UP000789375">
    <property type="component" value="Unassembled WGS sequence"/>
</dbReference>
<keyword evidence="5" id="KW-0175">Coiled coil</keyword>
<keyword evidence="3" id="KW-0206">Cytoskeleton</keyword>
<feature type="coiled-coil region" evidence="5">
    <location>
        <begin position="211"/>
        <end position="252"/>
    </location>
</feature>
<dbReference type="PANTHER" id="PTHR20544:SF0">
    <property type="entry name" value="NUCLEOPROTEIN TPR_MLP1 DOMAIN-CONTAINING PROTEIN"/>
    <property type="match status" value="1"/>
</dbReference>
<dbReference type="AlphaFoldDB" id="A0A9N9FMZ4"/>
<evidence type="ECO:0000256" key="4">
    <source>
        <dbReference type="ARBA" id="ARBA00038123"/>
    </source>
</evidence>
<evidence type="ECO:0000313" key="8">
    <source>
        <dbReference type="Proteomes" id="UP000789375"/>
    </source>
</evidence>
<name>A0A9N9FMZ4_FUNMO</name>
<sequence>MTRVTGNQENGNKETETSSSYDQLQQQLTTLGYNETFTSESISLIQKLLDDFLVIEEKCQLLKSQYQKVEREKWELQCQTEPLRRTLVSLTKENNQLRVELIHAADTHDKEHVKTNNLIRKYEREISELKFLNLQYKLRAQQLESKFESERKKIEELLNFYEEICIAVGKETGENVLEPVLEYLGLEEPLDPMEDKFDIFVQPDPHVVDSIQLSQKRIEELERSNKELSDKENDLQEQISSLEQRLLSREKEIARFGTLLINKRSGLNSGSPTDASNSKLQQLETQLEYLHDHVIGLEQVYMFRPFGLC</sequence>
<evidence type="ECO:0000256" key="5">
    <source>
        <dbReference type="SAM" id="Coils"/>
    </source>
</evidence>
<dbReference type="InterPro" id="IPR051877">
    <property type="entry name" value="Centriole_BasalBody_StrucProt"/>
</dbReference>
<dbReference type="PANTHER" id="PTHR20544">
    <property type="entry name" value="CENTROSOMAL PROTEIN CEP135"/>
    <property type="match status" value="1"/>
</dbReference>
<keyword evidence="8" id="KW-1185">Reference proteome</keyword>
<gene>
    <name evidence="7" type="ORF">FMOSSE_LOCUS6308</name>
</gene>
<evidence type="ECO:0000313" key="7">
    <source>
        <dbReference type="EMBL" id="CAG8547776.1"/>
    </source>
</evidence>
<comment type="subcellular location">
    <subcellularLocation>
        <location evidence="1">Cytoplasm</location>
        <location evidence="1">Cytoskeleton</location>
        <location evidence="1">Microtubule organizing center</location>
        <location evidence="1">Centrosome</location>
        <location evidence="1">Centriole</location>
    </subcellularLocation>
</comment>
<feature type="compositionally biased region" description="Polar residues" evidence="6">
    <location>
        <begin position="1"/>
        <end position="10"/>
    </location>
</feature>
<feature type="coiled-coil region" evidence="5">
    <location>
        <begin position="133"/>
        <end position="160"/>
    </location>
</feature>
<comment type="caution">
    <text evidence="7">The sequence shown here is derived from an EMBL/GenBank/DDBJ whole genome shotgun (WGS) entry which is preliminary data.</text>
</comment>
<evidence type="ECO:0000256" key="6">
    <source>
        <dbReference type="SAM" id="MobiDB-lite"/>
    </source>
</evidence>
<evidence type="ECO:0000256" key="2">
    <source>
        <dbReference type="ARBA" id="ARBA00022490"/>
    </source>
</evidence>
<evidence type="ECO:0000256" key="1">
    <source>
        <dbReference type="ARBA" id="ARBA00004114"/>
    </source>
</evidence>
<protein>
    <submittedName>
        <fullName evidence="7">3934_t:CDS:1</fullName>
    </submittedName>
</protein>